<dbReference type="HOGENOM" id="CLU_056063_2_1_1"/>
<evidence type="ECO:0000313" key="2">
    <source>
        <dbReference type="Proteomes" id="UP000008281"/>
    </source>
</evidence>
<sequence length="326" mass="37899">MDPAPIPFELLVLLYLSKIGIEQVYAFFITIGIILLFLLLCFPLYVYVNRVNRERDNEIFEYRFTNHFYKMIKKIFFFLFVILATLLYFLYSGVHSSLVTIASATPAFLSIIILHVIIQVYQFICVILAISKLFSHFFPSSEKFVLFVQKVMHRWIALIYLVFFVKEIASIVIYAKCFLKLCSDEESSNIKLKYSAMFIIFNIISLTSSLLYIPLLISSKKSKIPLRIQLSKPQRYILWQTLTTTMWKIATIPLGVLLYSYRFPIILITLVLILIDFIVIPFIIQLLYLSCNKRNVTVIFKTICCCSKKPSSVQPHYQSNGSSRDA</sequence>
<dbReference type="Pfam" id="PF10325">
    <property type="entry name" value="7TM_GPCR_Srz"/>
    <property type="match status" value="1"/>
</dbReference>
<protein>
    <submittedName>
        <fullName evidence="1">Uncharacterized protein</fullName>
    </submittedName>
</protein>
<keyword evidence="2" id="KW-1185">Reference proteome</keyword>
<reference evidence="1" key="1">
    <citation type="submission" date="2007-07" db="EMBL/GenBank/DDBJ databases">
        <title>PCAP assembly of the Caenorhabditis remanei genome.</title>
        <authorList>
            <consortium name="The Caenorhabditis remanei Sequencing Consortium"/>
            <person name="Wilson R.K."/>
        </authorList>
    </citation>
    <scope>NUCLEOTIDE SEQUENCE [LARGE SCALE GENOMIC DNA]</scope>
    <source>
        <strain evidence="1">PB4641</strain>
    </source>
</reference>
<dbReference type="eggNOG" id="ENOG502THKU">
    <property type="taxonomic scope" value="Eukaryota"/>
</dbReference>
<dbReference type="EMBL" id="DS268451">
    <property type="protein sequence ID" value="EFP03781.1"/>
    <property type="molecule type" value="Genomic_DNA"/>
</dbReference>
<accession>E3MK62</accession>
<name>E3MK62_CAERE</name>
<organism evidence="2">
    <name type="scientific">Caenorhabditis remanei</name>
    <name type="common">Caenorhabditis vulgaris</name>
    <dbReference type="NCBI Taxonomy" id="31234"/>
    <lineage>
        <taxon>Eukaryota</taxon>
        <taxon>Metazoa</taxon>
        <taxon>Ecdysozoa</taxon>
        <taxon>Nematoda</taxon>
        <taxon>Chromadorea</taxon>
        <taxon>Rhabditida</taxon>
        <taxon>Rhabditina</taxon>
        <taxon>Rhabditomorpha</taxon>
        <taxon>Rhabditoidea</taxon>
        <taxon>Rhabditidae</taxon>
        <taxon>Peloderinae</taxon>
        <taxon>Caenorhabditis</taxon>
    </lineage>
</organism>
<dbReference type="InterPro" id="IPR018817">
    <property type="entry name" value="7TM_GPCR_serpentine_rcpt_Srz"/>
</dbReference>
<proteinExistence type="predicted"/>
<evidence type="ECO:0000313" key="1">
    <source>
        <dbReference type="EMBL" id="EFP03781.1"/>
    </source>
</evidence>
<dbReference type="OMA" id="WINGVSK"/>
<dbReference type="AlphaFoldDB" id="E3MK62"/>
<gene>
    <name evidence="1" type="ORF">CRE_28719</name>
</gene>
<dbReference type="PANTHER" id="PTHR31720">
    <property type="entry name" value="SERPENTINE RECEPTOR, CLASS Z-RELATED"/>
    <property type="match status" value="1"/>
</dbReference>
<dbReference type="Proteomes" id="UP000008281">
    <property type="component" value="Unassembled WGS sequence"/>
</dbReference>